<feature type="chain" id="PRO_5046858079" evidence="2">
    <location>
        <begin position="20"/>
        <end position="190"/>
    </location>
</feature>
<comment type="caution">
    <text evidence="4">The sequence shown here is derived from an EMBL/GenBank/DDBJ whole genome shotgun (WGS) entry which is preliminary data.</text>
</comment>
<evidence type="ECO:0000313" key="5">
    <source>
        <dbReference type="Proteomes" id="UP000677244"/>
    </source>
</evidence>
<evidence type="ECO:0000259" key="3">
    <source>
        <dbReference type="Pfam" id="PF13505"/>
    </source>
</evidence>
<dbReference type="Pfam" id="PF13505">
    <property type="entry name" value="OMP_b-brl"/>
    <property type="match status" value="1"/>
</dbReference>
<keyword evidence="1 2" id="KW-0732">Signal</keyword>
<dbReference type="SUPFAM" id="SSF56925">
    <property type="entry name" value="OMPA-like"/>
    <property type="match status" value="1"/>
</dbReference>
<keyword evidence="5" id="KW-1185">Reference proteome</keyword>
<protein>
    <submittedName>
        <fullName evidence="4">Outer membrane beta-barrel protein</fullName>
    </submittedName>
</protein>
<evidence type="ECO:0000313" key="4">
    <source>
        <dbReference type="EMBL" id="MBO9203427.1"/>
    </source>
</evidence>
<gene>
    <name evidence="4" type="ORF">J7I42_24290</name>
</gene>
<feature type="domain" description="Outer membrane protein beta-barrel" evidence="3">
    <location>
        <begin position="6"/>
        <end position="180"/>
    </location>
</feature>
<reference evidence="4 5" key="1">
    <citation type="submission" date="2021-03" db="EMBL/GenBank/DDBJ databases">
        <title>Assistant Professor.</title>
        <authorList>
            <person name="Huq M.A."/>
        </authorList>
    </citation>
    <scope>NUCLEOTIDE SEQUENCE [LARGE SCALE GENOMIC DNA]</scope>
    <source>
        <strain evidence="4 5">MAH-29</strain>
    </source>
</reference>
<dbReference type="RefSeq" id="WP_209141481.1">
    <property type="nucleotide sequence ID" value="NZ_JAGHKO010000010.1"/>
</dbReference>
<dbReference type="InterPro" id="IPR011250">
    <property type="entry name" value="OMP/PagP_B-barrel"/>
</dbReference>
<dbReference type="EMBL" id="JAGHKO010000010">
    <property type="protein sequence ID" value="MBO9203427.1"/>
    <property type="molecule type" value="Genomic_DNA"/>
</dbReference>
<name>A0ABS3Z0Y8_9BACT</name>
<dbReference type="InterPro" id="IPR027385">
    <property type="entry name" value="Beta-barrel_OMP"/>
</dbReference>
<evidence type="ECO:0000256" key="1">
    <source>
        <dbReference type="ARBA" id="ARBA00022729"/>
    </source>
</evidence>
<accession>A0ABS3Z0Y8</accession>
<dbReference type="Proteomes" id="UP000677244">
    <property type="component" value="Unassembled WGS sequence"/>
</dbReference>
<sequence>MKKVFLAAFLLVSSNAIFAQVNKGQWLAGGSAAFNAGKRGDDKQTDITIAPDAGYFFIDQFAAGLRPEFGYTKTKTKSGTSTNTGSTTSFSLAPFVRYYFMPSGKMLNIFADASYGFGSSKEKGEESISGNYYQIKAGPAVFLTPNTALEFALYYKSYGGDAYENTAGDRYNNFGLSVGFQIHLGGMTKK</sequence>
<evidence type="ECO:0000256" key="2">
    <source>
        <dbReference type="SAM" id="SignalP"/>
    </source>
</evidence>
<organism evidence="4 5">
    <name type="scientific">Niastella soli</name>
    <dbReference type="NCBI Taxonomy" id="2821487"/>
    <lineage>
        <taxon>Bacteria</taxon>
        <taxon>Pseudomonadati</taxon>
        <taxon>Bacteroidota</taxon>
        <taxon>Chitinophagia</taxon>
        <taxon>Chitinophagales</taxon>
        <taxon>Chitinophagaceae</taxon>
        <taxon>Niastella</taxon>
    </lineage>
</organism>
<feature type="signal peptide" evidence="2">
    <location>
        <begin position="1"/>
        <end position="19"/>
    </location>
</feature>
<proteinExistence type="predicted"/>
<dbReference type="Gene3D" id="2.40.160.20">
    <property type="match status" value="1"/>
</dbReference>